<dbReference type="STRING" id="2656787.A0A370TYF8"/>
<dbReference type="AlphaFoldDB" id="A0A370TYF8"/>
<dbReference type="RefSeq" id="XP_031873215.1">
    <property type="nucleotide sequence ID" value="XM_032009161.1"/>
</dbReference>
<dbReference type="OrthoDB" id="9970295at2759"/>
<keyword evidence="3 4" id="KW-0326">Glycosidase</keyword>
<dbReference type="Proteomes" id="UP000254866">
    <property type="component" value="Unassembled WGS sequence"/>
</dbReference>
<feature type="region of interest" description="Disordered" evidence="5">
    <location>
        <begin position="362"/>
        <end position="383"/>
    </location>
</feature>
<evidence type="ECO:0000256" key="2">
    <source>
        <dbReference type="ARBA" id="ARBA00022801"/>
    </source>
</evidence>
<keyword evidence="2 4" id="KW-0378">Hydrolase</keyword>
<dbReference type="Pfam" id="PF04616">
    <property type="entry name" value="Glyco_hydro_43"/>
    <property type="match status" value="1"/>
</dbReference>
<dbReference type="SUPFAM" id="SSF75005">
    <property type="entry name" value="Arabinanase/levansucrase/invertase"/>
    <property type="match status" value="1"/>
</dbReference>
<dbReference type="GO" id="GO:0005975">
    <property type="term" value="P:carbohydrate metabolic process"/>
    <property type="evidence" value="ECO:0007669"/>
    <property type="project" value="InterPro"/>
</dbReference>
<evidence type="ECO:0000313" key="6">
    <source>
        <dbReference type="EMBL" id="RDL40559.1"/>
    </source>
</evidence>
<evidence type="ECO:0000256" key="5">
    <source>
        <dbReference type="SAM" id="MobiDB-lite"/>
    </source>
</evidence>
<evidence type="ECO:0000256" key="1">
    <source>
        <dbReference type="ARBA" id="ARBA00009865"/>
    </source>
</evidence>
<evidence type="ECO:0000256" key="4">
    <source>
        <dbReference type="RuleBase" id="RU361187"/>
    </source>
</evidence>
<dbReference type="InterPro" id="IPR023296">
    <property type="entry name" value="Glyco_hydro_beta-prop_sf"/>
</dbReference>
<dbReference type="Gene3D" id="2.115.10.20">
    <property type="entry name" value="Glycosyl hydrolase domain, family 43"/>
    <property type="match status" value="1"/>
</dbReference>
<evidence type="ECO:0000313" key="7">
    <source>
        <dbReference type="Proteomes" id="UP000254866"/>
    </source>
</evidence>
<dbReference type="PANTHER" id="PTHR22925">
    <property type="entry name" value="GLYCOSYL HYDROLASE 43 FAMILY MEMBER"/>
    <property type="match status" value="1"/>
</dbReference>
<dbReference type="InterPro" id="IPR006710">
    <property type="entry name" value="Glyco_hydro_43"/>
</dbReference>
<organism evidence="6 7">
    <name type="scientific">Venustampulla echinocandica</name>
    <dbReference type="NCBI Taxonomy" id="2656787"/>
    <lineage>
        <taxon>Eukaryota</taxon>
        <taxon>Fungi</taxon>
        <taxon>Dikarya</taxon>
        <taxon>Ascomycota</taxon>
        <taxon>Pezizomycotina</taxon>
        <taxon>Leotiomycetes</taxon>
        <taxon>Helotiales</taxon>
        <taxon>Pleuroascaceae</taxon>
        <taxon>Venustampulla</taxon>
    </lineage>
</organism>
<dbReference type="EMBL" id="NPIC01000001">
    <property type="protein sequence ID" value="RDL40559.1"/>
    <property type="molecule type" value="Genomic_DNA"/>
</dbReference>
<dbReference type="GO" id="GO:0004553">
    <property type="term" value="F:hydrolase activity, hydrolyzing O-glycosyl compounds"/>
    <property type="evidence" value="ECO:0007669"/>
    <property type="project" value="InterPro"/>
</dbReference>
<accession>A0A370TYF8</accession>
<comment type="similarity">
    <text evidence="1 4">Belongs to the glycosyl hydrolase 43 family.</text>
</comment>
<keyword evidence="7" id="KW-1185">Reference proteome</keyword>
<sequence length="557" mass="59075">MWSFNIVPKLLIVTSIFKGAFIAAGASVSATFNNNIQYKFDTDGNSIDSTSGKIDFFDGAYIWYGLANGCGRVFCGILSWSSTDLQTWHPNGFLFDPNTPQIQDFCAPPLSGNCGRPHIVYSKSTKTYVLWLDEGSPGFALFTSSRPTSGYTLSANRALVGYQPPGPFKAGDFSVAVINGTGYIAYSLLDFSTVGASIWPPFVQSIYVQQLTPSLLNTTGNVTHVVSAASDLVDLSAESPDIFRRGDYFYITASNTCGFCTGTLLVVYRSKTIIGPWIRQIISADTCGGQTTGVLTLPGPSGRGDASYLHQADLFSTAPLTGIRTAAHAHQFQLLTFSDLDGSVNDLNCTLSHSATASVIKGTLPKSGKPSHEPTVSSPDPLETPYTPSCLLPTYQLYQTFISPKTGKLSTVSVNIAGIANSTGTLQLTIFRYDNTTAFYTPFYKWDTLATASIPGSSISQAFEAISVPVNSNIKANDKLGIAVVWEGVAPLCVMVTGATGTGGDGRCPIEKGPGGSGRDGSLFAIGAAQVSFRGKVGKTPPIVVLDGEIKWAAVIN</sequence>
<dbReference type="CDD" id="cd18824">
    <property type="entry name" value="GH43_CtGH43-like"/>
    <property type="match status" value="1"/>
</dbReference>
<reference evidence="6 7" key="1">
    <citation type="journal article" date="2018" name="IMA Fungus">
        <title>IMA Genome-F 9: Draft genome sequence of Annulohypoxylon stygium, Aspergillus mulundensis, Berkeleyomyces basicola (syn. Thielaviopsis basicola), Ceratocystis smalleyi, two Cercospora beticola strains, Coleophoma cylindrospora, Fusarium fracticaudum, Phialophora cf. hyalina, and Morchella septimelata.</title>
        <authorList>
            <person name="Wingfield B.D."/>
            <person name="Bills G.F."/>
            <person name="Dong Y."/>
            <person name="Huang W."/>
            <person name="Nel W.J."/>
            <person name="Swalarsk-Parry B.S."/>
            <person name="Vaghefi N."/>
            <person name="Wilken P.M."/>
            <person name="An Z."/>
            <person name="de Beer Z.W."/>
            <person name="De Vos L."/>
            <person name="Chen L."/>
            <person name="Duong T.A."/>
            <person name="Gao Y."/>
            <person name="Hammerbacher A."/>
            <person name="Kikkert J.R."/>
            <person name="Li Y."/>
            <person name="Li H."/>
            <person name="Li K."/>
            <person name="Li Q."/>
            <person name="Liu X."/>
            <person name="Ma X."/>
            <person name="Naidoo K."/>
            <person name="Pethybridge S.J."/>
            <person name="Sun J."/>
            <person name="Steenkamp E.T."/>
            <person name="van der Nest M.A."/>
            <person name="van Wyk S."/>
            <person name="Wingfield M.J."/>
            <person name="Xiong C."/>
            <person name="Yue Q."/>
            <person name="Zhang X."/>
        </authorList>
    </citation>
    <scope>NUCLEOTIDE SEQUENCE [LARGE SCALE GENOMIC DNA]</scope>
    <source>
        <strain evidence="6 7">BP 5553</strain>
    </source>
</reference>
<dbReference type="GeneID" id="43593387"/>
<dbReference type="PANTHER" id="PTHR22925:SF3">
    <property type="entry name" value="GLYCOSYL HYDROLASE FAMILY PROTEIN 43"/>
    <property type="match status" value="1"/>
</dbReference>
<name>A0A370TYF8_9HELO</name>
<comment type="caution">
    <text evidence="6">The sequence shown here is derived from an EMBL/GenBank/DDBJ whole genome shotgun (WGS) entry which is preliminary data.</text>
</comment>
<proteinExistence type="inferred from homology"/>
<protein>
    <submittedName>
        <fullName evidence="6">Arabinanase</fullName>
    </submittedName>
</protein>
<gene>
    <name evidence="6" type="ORF">BP5553_00538</name>
</gene>
<evidence type="ECO:0000256" key="3">
    <source>
        <dbReference type="ARBA" id="ARBA00023295"/>
    </source>
</evidence>